<dbReference type="EMBL" id="BMVX01000008">
    <property type="protein sequence ID" value="GGZ64567.1"/>
    <property type="molecule type" value="Genomic_DNA"/>
</dbReference>
<feature type="region of interest" description="Disordered" evidence="1">
    <location>
        <begin position="119"/>
        <end position="150"/>
    </location>
</feature>
<dbReference type="AlphaFoldDB" id="A0A918QQX4"/>
<protein>
    <submittedName>
        <fullName evidence="2">Uncharacterized protein</fullName>
    </submittedName>
</protein>
<name>A0A918QQX4_9ACTN</name>
<organism evidence="2 3">
    <name type="scientific">Streptomyces subrutilus</name>
    <dbReference type="NCBI Taxonomy" id="36818"/>
    <lineage>
        <taxon>Bacteria</taxon>
        <taxon>Bacillati</taxon>
        <taxon>Actinomycetota</taxon>
        <taxon>Actinomycetes</taxon>
        <taxon>Kitasatosporales</taxon>
        <taxon>Streptomycetaceae</taxon>
        <taxon>Streptomyces</taxon>
    </lineage>
</organism>
<feature type="region of interest" description="Disordered" evidence="1">
    <location>
        <begin position="192"/>
        <end position="224"/>
    </location>
</feature>
<evidence type="ECO:0000313" key="2">
    <source>
        <dbReference type="EMBL" id="GGZ64567.1"/>
    </source>
</evidence>
<feature type="region of interest" description="Disordered" evidence="1">
    <location>
        <begin position="47"/>
        <end position="99"/>
    </location>
</feature>
<gene>
    <name evidence="2" type="ORF">GCM10010371_25250</name>
</gene>
<accession>A0A918QQX4</accession>
<dbReference type="Proteomes" id="UP000634660">
    <property type="component" value="Unassembled WGS sequence"/>
</dbReference>
<proteinExistence type="predicted"/>
<reference evidence="2" key="2">
    <citation type="submission" date="2020-09" db="EMBL/GenBank/DDBJ databases">
        <authorList>
            <person name="Sun Q."/>
            <person name="Ohkuma M."/>
        </authorList>
    </citation>
    <scope>NUCLEOTIDE SEQUENCE</scope>
    <source>
        <strain evidence="2">JCM 4834</strain>
    </source>
</reference>
<reference evidence="2" key="1">
    <citation type="journal article" date="2014" name="Int. J. Syst. Evol. Microbiol.">
        <title>Complete genome sequence of Corynebacterium casei LMG S-19264T (=DSM 44701T), isolated from a smear-ripened cheese.</title>
        <authorList>
            <consortium name="US DOE Joint Genome Institute (JGI-PGF)"/>
            <person name="Walter F."/>
            <person name="Albersmeier A."/>
            <person name="Kalinowski J."/>
            <person name="Ruckert C."/>
        </authorList>
    </citation>
    <scope>NUCLEOTIDE SEQUENCE</scope>
    <source>
        <strain evidence="2">JCM 4834</strain>
    </source>
</reference>
<sequence>MAALGHRDAQGAGAHLLCAGQMAPGAPGRGHPVLRVVQGDHAAAGELPDRFSRRAPGGEGHDAPDLRFGGDPQGRPGSHRVAHEYDRDRSGQLRDGGQGVPRVADRVLAAAVPAPVAVAHVPDEHPVEEGGAYQAGGERPHARGGQVEGGRGAEGVRAAAVQQEHGGRGAVRCPADAEAPVAVGRRCGARVRLPRAGGGSGDAHRRRSADRGAVRVRSSCRTSR</sequence>
<evidence type="ECO:0000313" key="3">
    <source>
        <dbReference type="Proteomes" id="UP000634660"/>
    </source>
</evidence>
<comment type="caution">
    <text evidence="2">The sequence shown here is derived from an EMBL/GenBank/DDBJ whole genome shotgun (WGS) entry which is preliminary data.</text>
</comment>
<evidence type="ECO:0000256" key="1">
    <source>
        <dbReference type="SAM" id="MobiDB-lite"/>
    </source>
</evidence>
<feature type="compositionally biased region" description="Basic and acidic residues" evidence="1">
    <location>
        <begin position="81"/>
        <end position="92"/>
    </location>
</feature>